<keyword evidence="2" id="KW-0813">Transport</keyword>
<evidence type="ECO:0000256" key="1">
    <source>
        <dbReference type="ARBA" id="ARBA00008520"/>
    </source>
</evidence>
<dbReference type="Pfam" id="PF01547">
    <property type="entry name" value="SBP_bac_1"/>
    <property type="match status" value="1"/>
</dbReference>
<keyword evidence="5" id="KW-1185">Reference proteome</keyword>
<gene>
    <name evidence="4" type="ORF">E3O46_07360</name>
</gene>
<feature type="signal peptide" evidence="3">
    <location>
        <begin position="1"/>
        <end position="30"/>
    </location>
</feature>
<evidence type="ECO:0000256" key="2">
    <source>
        <dbReference type="ARBA" id="ARBA00022448"/>
    </source>
</evidence>
<protein>
    <submittedName>
        <fullName evidence="4">Extracellular solute-binding protein</fullName>
    </submittedName>
</protein>
<feature type="chain" id="PRO_5046603349" evidence="3">
    <location>
        <begin position="31"/>
        <end position="435"/>
    </location>
</feature>
<dbReference type="Proteomes" id="UP000297604">
    <property type="component" value="Unassembled WGS sequence"/>
</dbReference>
<accession>A0ABY2IQD7</accession>
<evidence type="ECO:0000256" key="3">
    <source>
        <dbReference type="SAM" id="SignalP"/>
    </source>
</evidence>
<dbReference type="Gene3D" id="3.40.190.10">
    <property type="entry name" value="Periplasmic binding protein-like II"/>
    <property type="match status" value="2"/>
</dbReference>
<organism evidence="4 5">
    <name type="scientific">Cryobacterium glucosi</name>
    <dbReference type="NCBI Taxonomy" id="1259175"/>
    <lineage>
        <taxon>Bacteria</taxon>
        <taxon>Bacillati</taxon>
        <taxon>Actinomycetota</taxon>
        <taxon>Actinomycetes</taxon>
        <taxon>Micrococcales</taxon>
        <taxon>Microbacteriaceae</taxon>
        <taxon>Cryobacterium</taxon>
    </lineage>
</organism>
<dbReference type="InterPro" id="IPR050490">
    <property type="entry name" value="Bact_solute-bd_prot1"/>
</dbReference>
<dbReference type="PANTHER" id="PTHR43649:SF29">
    <property type="entry name" value="OSMOPROTECTIVE COMPOUNDS-BINDING PROTEIN GGTB"/>
    <property type="match status" value="1"/>
</dbReference>
<reference evidence="4 5" key="1">
    <citation type="submission" date="2019-03" db="EMBL/GenBank/DDBJ databases">
        <title>Genomics of glacier-inhabiting Cryobacterium strains.</title>
        <authorList>
            <person name="Liu Q."/>
            <person name="Xin Y.-H."/>
        </authorList>
    </citation>
    <scope>NUCLEOTIDE SEQUENCE [LARGE SCALE GENOMIC DNA]</scope>
    <source>
        <strain evidence="4 5">MDB1-5</strain>
    </source>
</reference>
<evidence type="ECO:0000313" key="5">
    <source>
        <dbReference type="Proteomes" id="UP000297604"/>
    </source>
</evidence>
<dbReference type="SUPFAM" id="SSF53850">
    <property type="entry name" value="Periplasmic binding protein-like II"/>
    <property type="match status" value="1"/>
</dbReference>
<dbReference type="EMBL" id="SOFS01000017">
    <property type="protein sequence ID" value="TFC21193.1"/>
    <property type="molecule type" value="Genomic_DNA"/>
</dbReference>
<comment type="caution">
    <text evidence="4">The sequence shown here is derived from an EMBL/GenBank/DDBJ whole genome shotgun (WGS) entry which is preliminary data.</text>
</comment>
<dbReference type="InterPro" id="IPR006059">
    <property type="entry name" value="SBP"/>
</dbReference>
<proteinExistence type="inferred from homology"/>
<name>A0ABY2IQD7_9MICO</name>
<dbReference type="PROSITE" id="PS51257">
    <property type="entry name" value="PROKAR_LIPOPROTEIN"/>
    <property type="match status" value="1"/>
</dbReference>
<comment type="similarity">
    <text evidence="1">Belongs to the bacterial solute-binding protein 1 family.</text>
</comment>
<keyword evidence="3" id="KW-0732">Signal</keyword>
<sequence>MRAKRLVTTIAIVGAGALALSACSSGGTTAAAGGPGSATFSYLSQDTNTTISSILTTLSTSECSAANKAAPYSFETTPGAAMDQKLQLLAGQDALPSAFMAPGTPALVQQFIKGGQLQELGATLKTAGLDGDILPAARSTLQALYSTDGLYALPTEFNIEGIWYNKKLFADNNITVPATWDELLSATETLKSAGVIPISADGKDGWNVSRYIGDYIFRDLGPDALQKVADGTAKLTDPEYVKAADAVAALGKSGAFGDSVGSIDYDNSLNQFLSGKAAMLYMGSWALANFNDPKQNTIGVDNVGFMPFPAVAGGKGSIDQIPSNVGVPLTFATKGFGTNIEAWLNCIAPNYGNQVLKDKGVISGFKTTETPADLPALTKGVQDTIANSPSSVLWFEALFSAKGTSVAQTNAAQLATGGMSGADYMKIVQAANETK</sequence>
<dbReference type="PANTHER" id="PTHR43649">
    <property type="entry name" value="ARABINOSE-BINDING PROTEIN-RELATED"/>
    <property type="match status" value="1"/>
</dbReference>
<evidence type="ECO:0000313" key="4">
    <source>
        <dbReference type="EMBL" id="TFC21193.1"/>
    </source>
</evidence>